<dbReference type="Proteomes" id="UP001146019">
    <property type="component" value="Unassembled WGS sequence"/>
</dbReference>
<feature type="transmembrane region" description="Helical" evidence="1">
    <location>
        <begin position="131"/>
        <end position="152"/>
    </location>
</feature>
<reference evidence="2" key="1">
    <citation type="submission" date="2022-11" db="EMBL/GenBank/DDBJ databases">
        <title>Biodiversity and phylogenetic relationships of bacteria.</title>
        <authorList>
            <person name="Machado R.A.R."/>
            <person name="Bhat A."/>
            <person name="Loulou A."/>
            <person name="Kallel S."/>
        </authorList>
    </citation>
    <scope>NUCLEOTIDE SEQUENCE</scope>
    <source>
        <strain evidence="2">A-IN1</strain>
    </source>
</reference>
<feature type="transmembrane region" description="Helical" evidence="1">
    <location>
        <begin position="40"/>
        <end position="59"/>
    </location>
</feature>
<protein>
    <submittedName>
        <fullName evidence="2">Uncharacterized protein</fullName>
    </submittedName>
</protein>
<evidence type="ECO:0000256" key="1">
    <source>
        <dbReference type="SAM" id="Phobius"/>
    </source>
</evidence>
<keyword evidence="1" id="KW-0472">Membrane</keyword>
<feature type="transmembrane region" description="Helical" evidence="1">
    <location>
        <begin position="71"/>
        <end position="97"/>
    </location>
</feature>
<comment type="caution">
    <text evidence="2">The sequence shown here is derived from an EMBL/GenBank/DDBJ whole genome shotgun (WGS) entry which is preliminary data.</text>
</comment>
<dbReference type="EMBL" id="JAPKMY010000012">
    <property type="protein sequence ID" value="MCX5469557.1"/>
    <property type="molecule type" value="Genomic_DNA"/>
</dbReference>
<keyword evidence="1" id="KW-0812">Transmembrane</keyword>
<dbReference type="RefSeq" id="WP_100885855.1">
    <property type="nucleotide sequence ID" value="NZ_JAPKMY010000012.1"/>
</dbReference>
<name>A0A9X3DX77_9GAMM</name>
<evidence type="ECO:0000313" key="2">
    <source>
        <dbReference type="EMBL" id="MCX5469557.1"/>
    </source>
</evidence>
<keyword evidence="3" id="KW-1185">Reference proteome</keyword>
<keyword evidence="1" id="KW-1133">Transmembrane helix</keyword>
<dbReference type="AlphaFoldDB" id="A0A9X3DX77"/>
<feature type="transmembrane region" description="Helical" evidence="1">
    <location>
        <begin position="164"/>
        <end position="189"/>
    </location>
</feature>
<gene>
    <name evidence="2" type="ORF">OSH00_17715</name>
</gene>
<proteinExistence type="predicted"/>
<evidence type="ECO:0000313" key="3">
    <source>
        <dbReference type="Proteomes" id="UP001146019"/>
    </source>
</evidence>
<accession>A0A9X3DX77</accession>
<organism evidence="2 3">
    <name type="scientific">Acinetobacter nematophilus</name>
    <dbReference type="NCBI Taxonomy" id="2994642"/>
    <lineage>
        <taxon>Bacteria</taxon>
        <taxon>Pseudomonadati</taxon>
        <taxon>Pseudomonadota</taxon>
        <taxon>Gammaproteobacteria</taxon>
        <taxon>Moraxellales</taxon>
        <taxon>Moraxellaceae</taxon>
        <taxon>Acinetobacter</taxon>
    </lineage>
</organism>
<sequence>MSETLYTSNEEALPSSSHAPLGLLAILGGINFFYTDWTVLYTYSVLIIFSFFYFIYYIFSSGEYQKILANMLLAVLVMCLAIIPIIGWIILILFILYNISKAIDGIKNLFPEACYSLAIYFLLGSKELLDLNIIGSIVAFILYLSITTTYFNRLSKSGLDTRGVLFRVSIMLLSIPLLIMLVISIMSALRNIFSFKVTPQQVSIKTPQQVSGYTRVSGVEVAGYTRQITTNVTQNVVTASAGSGAITSTMTRAITESLNEQDNFDDVQTPIKTVSGRDSEIGGWGRKSFSEDFLKNNIPPTDKNLSFYRFDELDNKKINNFIAITKKIANCPMFTTQDVIVYYDETVFGKGDQGIVITAHFLIVYVNLCDAKFYIPLNEIYNLTISGRLNKKIKFWDADNQEYEIELTQSNEGAKNIFNTIHLLK</sequence>